<dbReference type="Pfam" id="PF02355">
    <property type="entry name" value="SecD_SecF_C"/>
    <property type="match status" value="1"/>
</dbReference>
<proteinExistence type="predicted"/>
<evidence type="ECO:0000259" key="2">
    <source>
        <dbReference type="Pfam" id="PF02355"/>
    </source>
</evidence>
<feature type="non-terminal residue" evidence="3">
    <location>
        <position position="163"/>
    </location>
</feature>
<feature type="transmembrane region" description="Helical" evidence="1">
    <location>
        <begin position="109"/>
        <end position="128"/>
    </location>
</feature>
<gene>
    <name evidence="3" type="ORF">S06H3_27772</name>
</gene>
<organism evidence="3">
    <name type="scientific">marine sediment metagenome</name>
    <dbReference type="NCBI Taxonomy" id="412755"/>
    <lineage>
        <taxon>unclassified sequences</taxon>
        <taxon>metagenomes</taxon>
        <taxon>ecological metagenomes</taxon>
    </lineage>
</organism>
<evidence type="ECO:0000313" key="3">
    <source>
        <dbReference type="EMBL" id="GAI23556.1"/>
    </source>
</evidence>
<evidence type="ECO:0000256" key="1">
    <source>
        <dbReference type="SAM" id="Phobius"/>
    </source>
</evidence>
<keyword evidence="1" id="KW-0472">Membrane</keyword>
<dbReference type="EMBL" id="BARV01016139">
    <property type="protein sequence ID" value="GAI23556.1"/>
    <property type="molecule type" value="Genomic_DNA"/>
</dbReference>
<dbReference type="SUPFAM" id="SSF82866">
    <property type="entry name" value="Multidrug efflux transporter AcrB transmembrane domain"/>
    <property type="match status" value="1"/>
</dbReference>
<name>X1MZY5_9ZZZZ</name>
<accession>X1MZY5</accession>
<dbReference type="InterPro" id="IPR048634">
    <property type="entry name" value="SecD_SecF_C"/>
</dbReference>
<reference evidence="3" key="1">
    <citation type="journal article" date="2014" name="Front. Microbiol.">
        <title>High frequency of phylogenetically diverse reductive dehalogenase-homologous genes in deep subseafloor sedimentary metagenomes.</title>
        <authorList>
            <person name="Kawai M."/>
            <person name="Futagami T."/>
            <person name="Toyoda A."/>
            <person name="Takaki Y."/>
            <person name="Nishi S."/>
            <person name="Hori S."/>
            <person name="Arai W."/>
            <person name="Tsubouchi T."/>
            <person name="Morono Y."/>
            <person name="Uchiyama I."/>
            <person name="Ito T."/>
            <person name="Fujiyama A."/>
            <person name="Inagaki F."/>
            <person name="Takami H."/>
        </authorList>
    </citation>
    <scope>NUCLEOTIDE SEQUENCE</scope>
    <source>
        <strain evidence="3">Expedition CK06-06</strain>
    </source>
</reference>
<sequence>MIFLGAIAIAAIAFGAFPMSRDFKGGSLMRVRGENLPASTIELAVANFLGSADADLIENGLDIRTDNALDDIGKLLVKEMLSEQFGISEDAVTIETMGPTITSIYSEQARNAMIGAFVAMGIIIFIAFRRRITIGAILLAVGLDMLGVFGCMALFGVELSLAS</sequence>
<keyword evidence="1" id="KW-0812">Transmembrane</keyword>
<protein>
    <recommendedName>
        <fullName evidence="2">Protein export membrane protein SecD/SecF C-terminal domain-containing protein</fullName>
    </recommendedName>
</protein>
<feature type="domain" description="Protein export membrane protein SecD/SecF C-terminal" evidence="2">
    <location>
        <begin position="84"/>
        <end position="162"/>
    </location>
</feature>
<keyword evidence="1" id="KW-1133">Transmembrane helix</keyword>
<comment type="caution">
    <text evidence="3">The sequence shown here is derived from an EMBL/GenBank/DDBJ whole genome shotgun (WGS) entry which is preliminary data.</text>
</comment>
<dbReference type="Gene3D" id="1.20.1640.10">
    <property type="entry name" value="Multidrug efflux transporter AcrB transmembrane domain"/>
    <property type="match status" value="1"/>
</dbReference>
<feature type="transmembrane region" description="Helical" evidence="1">
    <location>
        <begin position="135"/>
        <end position="157"/>
    </location>
</feature>
<dbReference type="AlphaFoldDB" id="X1MZY5"/>